<comment type="caution">
    <text evidence="3">The sequence shown here is derived from an EMBL/GenBank/DDBJ whole genome shotgun (WGS) entry which is preliminary data.</text>
</comment>
<dbReference type="PANTHER" id="PTHR18834:SF2">
    <property type="entry name" value="STEROID RECEPTOR RNA ACTIVATOR 1"/>
    <property type="match status" value="1"/>
</dbReference>
<dbReference type="GO" id="GO:0003713">
    <property type="term" value="F:transcription coactivator activity"/>
    <property type="evidence" value="ECO:0007669"/>
    <property type="project" value="InterPro"/>
</dbReference>
<evidence type="ECO:0000313" key="4">
    <source>
        <dbReference type="Proteomes" id="UP001374579"/>
    </source>
</evidence>
<sequence length="326" mass="34762">MAAPRPGNTDRGWNDPPMFDYQGTASSTNPGSPQHTKLNKRVAYPMSSHAELPLPTGTATLLNPSEGPPRLAPVQILPPTSTTTTPTPVPVVVPTISPTTDPCGDSILTPAIFSPTAATVPGIARVVGSDIKVKDLACVLADLSLQTEEALLEYVKEGLHSAAESVNDALKGRAMEDVKKKVALMGEWWACGKISQSVKSQLGSLVEALNKQLVEEAHELHVALMINHTTEVNQWMVGVKRIIQELRAKVTGSEVNQDEGQGQPKDAADPCWTLQGESLLNPALLPAALTPKTLSLQETPKTPQKRKTLVLVRKGGADDRGTCLCT</sequence>
<evidence type="ECO:0000313" key="3">
    <source>
        <dbReference type="EMBL" id="KAK7096731.1"/>
    </source>
</evidence>
<reference evidence="3 4" key="1">
    <citation type="submission" date="2024-02" db="EMBL/GenBank/DDBJ databases">
        <title>Chromosome-scale genome assembly of the rough periwinkle Littorina saxatilis.</title>
        <authorList>
            <person name="De Jode A."/>
            <person name="Faria R."/>
            <person name="Formenti G."/>
            <person name="Sims Y."/>
            <person name="Smith T.P."/>
            <person name="Tracey A."/>
            <person name="Wood J.M.D."/>
            <person name="Zagrodzka Z.B."/>
            <person name="Johannesson K."/>
            <person name="Butlin R.K."/>
            <person name="Leder E.H."/>
        </authorList>
    </citation>
    <scope>NUCLEOTIDE SEQUENCE [LARGE SCALE GENOMIC DNA]</scope>
    <source>
        <strain evidence="3">Snail1</strain>
        <tissue evidence="3">Muscle</tissue>
    </source>
</reference>
<dbReference type="InterPro" id="IPR009917">
    <property type="entry name" value="SRA1/Sec31"/>
</dbReference>
<evidence type="ECO:0000256" key="1">
    <source>
        <dbReference type="SAM" id="MobiDB-lite"/>
    </source>
</evidence>
<evidence type="ECO:0000259" key="2">
    <source>
        <dbReference type="Pfam" id="PF07304"/>
    </source>
</evidence>
<dbReference type="GO" id="GO:0005634">
    <property type="term" value="C:nucleus"/>
    <property type="evidence" value="ECO:0007669"/>
    <property type="project" value="TreeGrafter"/>
</dbReference>
<dbReference type="Gene3D" id="1.20.940.10">
    <property type="entry name" value="Functional domain of the splicing factor Prp18"/>
    <property type="match status" value="1"/>
</dbReference>
<proteinExistence type="predicted"/>
<organism evidence="3 4">
    <name type="scientific">Littorina saxatilis</name>
    <dbReference type="NCBI Taxonomy" id="31220"/>
    <lineage>
        <taxon>Eukaryota</taxon>
        <taxon>Metazoa</taxon>
        <taxon>Spiralia</taxon>
        <taxon>Lophotrochozoa</taxon>
        <taxon>Mollusca</taxon>
        <taxon>Gastropoda</taxon>
        <taxon>Caenogastropoda</taxon>
        <taxon>Littorinimorpha</taxon>
        <taxon>Littorinoidea</taxon>
        <taxon>Littorinidae</taxon>
        <taxon>Littorina</taxon>
    </lineage>
</organism>
<dbReference type="PANTHER" id="PTHR18834">
    <property type="entry name" value="STEROID RECEPTOR RNA ACTIVATOR 1"/>
    <property type="match status" value="1"/>
</dbReference>
<feature type="region of interest" description="Disordered" evidence="1">
    <location>
        <begin position="1"/>
        <end position="37"/>
    </location>
</feature>
<feature type="compositionally biased region" description="Polar residues" evidence="1">
    <location>
        <begin position="23"/>
        <end position="36"/>
    </location>
</feature>
<keyword evidence="4" id="KW-1185">Reference proteome</keyword>
<dbReference type="GO" id="GO:0006357">
    <property type="term" value="P:regulation of transcription by RNA polymerase II"/>
    <property type="evidence" value="ECO:0007669"/>
    <property type="project" value="InterPro"/>
</dbReference>
<feature type="domain" description="SRA1/Sec31" evidence="2">
    <location>
        <begin position="114"/>
        <end position="249"/>
    </location>
</feature>
<accession>A0AAN9B046</accession>
<dbReference type="EMBL" id="JBAMIC010000013">
    <property type="protein sequence ID" value="KAK7096731.1"/>
    <property type="molecule type" value="Genomic_DNA"/>
</dbReference>
<name>A0AAN9B046_9CAEN</name>
<dbReference type="AlphaFoldDB" id="A0AAN9B046"/>
<dbReference type="Proteomes" id="UP001374579">
    <property type="component" value="Unassembled WGS sequence"/>
</dbReference>
<dbReference type="InterPro" id="IPR040243">
    <property type="entry name" value="Steroid_recept_RNA_1"/>
</dbReference>
<gene>
    <name evidence="3" type="ORF">V1264_003800</name>
</gene>
<protein>
    <recommendedName>
        <fullName evidence="2">SRA1/Sec31 domain-containing protein</fullName>
    </recommendedName>
</protein>
<dbReference type="Pfam" id="PF07304">
    <property type="entry name" value="SRA1"/>
    <property type="match status" value="1"/>
</dbReference>